<dbReference type="OrthoDB" id="44086at2157"/>
<dbReference type="AlphaFoldDB" id="A0A1W6K0V1"/>
<protein>
    <submittedName>
        <fullName evidence="1">Uncharacterized protein</fullName>
    </submittedName>
</protein>
<sequence length="258" mass="28974">MEYTDEITLRINKSELISILAEPYLLAGITGHLALLKVYDQETNTFVPPLQAKKPLNEYLASLVFQDEKGNVKSFIGKWKGPDIFPNSITYEGNSNDEKVTLKIMFNLSTLPNGIRVGVHSEFNIKLGLFDKLFKSSYGDFASHIVKCHIIPYLESIKTTKQDIKLVKLDSKEVDIDEAIKVLRDVPKITGILSIKGNDFTFKSYINNGQLTDMLLIEGEKSYANSEALGKLITKKGSIKMEIYELPITDLLKAHLDA</sequence>
<evidence type="ECO:0000313" key="1">
    <source>
        <dbReference type="EMBL" id="ARM76064.1"/>
    </source>
</evidence>
<name>A0A1W6K0V1_9CREN</name>
<dbReference type="GeneID" id="41590960"/>
<dbReference type="RefSeq" id="WP_148691846.1">
    <property type="nucleotide sequence ID" value="NZ_CP020477.1"/>
</dbReference>
<accession>A0A1W6K0V1</accession>
<organism evidence="1 2">
    <name type="scientific">Acidianus manzaensis</name>
    <dbReference type="NCBI Taxonomy" id="282676"/>
    <lineage>
        <taxon>Archaea</taxon>
        <taxon>Thermoproteota</taxon>
        <taxon>Thermoprotei</taxon>
        <taxon>Sulfolobales</taxon>
        <taxon>Sulfolobaceae</taxon>
        <taxon>Acidianus</taxon>
    </lineage>
</organism>
<dbReference type="KEGG" id="aman:B6F84_08545"/>
<gene>
    <name evidence="1" type="ORF">B6F84_08545</name>
</gene>
<evidence type="ECO:0000313" key="2">
    <source>
        <dbReference type="Proteomes" id="UP000193404"/>
    </source>
</evidence>
<reference evidence="1 2" key="1">
    <citation type="submission" date="2017-03" db="EMBL/GenBank/DDBJ databases">
        <title>Sulfur activation and transportation mechanism of thermophilic Archaea Acidianus manzaensis YN-25.</title>
        <authorList>
            <person name="Ma Y."/>
            <person name="Yang Y."/>
            <person name="Xia J."/>
        </authorList>
    </citation>
    <scope>NUCLEOTIDE SEQUENCE [LARGE SCALE GENOMIC DNA]</scope>
    <source>
        <strain evidence="1 2">YN-25</strain>
    </source>
</reference>
<proteinExistence type="predicted"/>
<dbReference type="Proteomes" id="UP000193404">
    <property type="component" value="Chromosome"/>
</dbReference>
<keyword evidence="2" id="KW-1185">Reference proteome</keyword>
<dbReference type="EMBL" id="CP020477">
    <property type="protein sequence ID" value="ARM76064.1"/>
    <property type="molecule type" value="Genomic_DNA"/>
</dbReference>